<evidence type="ECO:0000313" key="3">
    <source>
        <dbReference type="Proteomes" id="UP000178197"/>
    </source>
</evidence>
<dbReference type="GO" id="GO:0015074">
    <property type="term" value="P:DNA integration"/>
    <property type="evidence" value="ECO:0007669"/>
    <property type="project" value="InterPro"/>
</dbReference>
<dbReference type="InterPro" id="IPR001584">
    <property type="entry name" value="Integrase_cat-core"/>
</dbReference>
<gene>
    <name evidence="2" type="ORF">A3C71_01970</name>
</gene>
<dbReference type="EMBL" id="MGJT01000017">
    <property type="protein sequence ID" value="OGN12516.1"/>
    <property type="molecule type" value="Genomic_DNA"/>
</dbReference>
<proteinExistence type="predicted"/>
<dbReference type="AlphaFoldDB" id="A0A1F8FJD6"/>
<reference evidence="2 3" key="1">
    <citation type="journal article" date="2016" name="Nat. Commun.">
        <title>Thousands of microbial genomes shed light on interconnected biogeochemical processes in an aquifer system.</title>
        <authorList>
            <person name="Anantharaman K."/>
            <person name="Brown C.T."/>
            <person name="Hug L.A."/>
            <person name="Sharon I."/>
            <person name="Castelle C.J."/>
            <person name="Probst A.J."/>
            <person name="Thomas B.C."/>
            <person name="Singh A."/>
            <person name="Wilkins M.J."/>
            <person name="Karaoz U."/>
            <person name="Brodie E.L."/>
            <person name="Williams K.H."/>
            <person name="Hubbard S.S."/>
            <person name="Banfield J.F."/>
        </authorList>
    </citation>
    <scope>NUCLEOTIDE SEQUENCE [LARGE SCALE GENOMIC DNA]</scope>
</reference>
<dbReference type="InterPro" id="IPR036397">
    <property type="entry name" value="RNaseH_sf"/>
</dbReference>
<sequence length="279" mass="33171">MYFLVEQAGRTIKEVCGLYFISKKTYYKWRAINRGIREYIPKKEHPQKKIKGEVRICIEKEKLRLNYGPKKMRFLVRRRFGITISTTAIYKFYLKRDLVRRPQKKLPWYQPLKERIIPESPGEVVQTDVKYVWLDNQRKYQHTFIDIFTGFHHAVICDTLEAKDTIGSFLEAEKVFPFKILGIQSGNGSENRGDFHQYLGQRGVAHYFIPKSSPNWDGAVERAHGVIDQEFYLNPTRPWKTLNEYLQYHNYERIREGRYLNGLIPIEKFSQYQSKSVTS</sequence>
<dbReference type="Gene3D" id="3.30.420.10">
    <property type="entry name" value="Ribonuclease H-like superfamily/Ribonuclease H"/>
    <property type="match status" value="1"/>
</dbReference>
<evidence type="ECO:0000313" key="2">
    <source>
        <dbReference type="EMBL" id="OGN12516.1"/>
    </source>
</evidence>
<dbReference type="Pfam" id="PF00665">
    <property type="entry name" value="rve"/>
    <property type="match status" value="1"/>
</dbReference>
<feature type="domain" description="Integrase catalytic" evidence="1">
    <location>
        <begin position="117"/>
        <end position="273"/>
    </location>
</feature>
<comment type="caution">
    <text evidence="2">The sequence shown here is derived from an EMBL/GenBank/DDBJ whole genome shotgun (WGS) entry which is preliminary data.</text>
</comment>
<name>A0A1F8FJD6_9BACT</name>
<dbReference type="PROSITE" id="PS50994">
    <property type="entry name" value="INTEGRASE"/>
    <property type="match status" value="1"/>
</dbReference>
<dbReference type="SUPFAM" id="SSF53098">
    <property type="entry name" value="Ribonuclease H-like"/>
    <property type="match status" value="1"/>
</dbReference>
<dbReference type="InterPro" id="IPR012337">
    <property type="entry name" value="RNaseH-like_sf"/>
</dbReference>
<organism evidence="2 3">
    <name type="scientific">Candidatus Yanofskybacteria bacterium RIFCSPHIGHO2_02_FULL_43_15c</name>
    <dbReference type="NCBI Taxonomy" id="1802679"/>
    <lineage>
        <taxon>Bacteria</taxon>
        <taxon>Candidatus Yanofskyibacteriota</taxon>
    </lineage>
</organism>
<dbReference type="GO" id="GO:0003676">
    <property type="term" value="F:nucleic acid binding"/>
    <property type="evidence" value="ECO:0007669"/>
    <property type="project" value="InterPro"/>
</dbReference>
<dbReference type="Proteomes" id="UP000178197">
    <property type="component" value="Unassembled WGS sequence"/>
</dbReference>
<accession>A0A1F8FJD6</accession>
<protein>
    <recommendedName>
        <fullName evidence="1">Integrase catalytic domain-containing protein</fullName>
    </recommendedName>
</protein>
<evidence type="ECO:0000259" key="1">
    <source>
        <dbReference type="PROSITE" id="PS50994"/>
    </source>
</evidence>